<keyword evidence="2" id="KW-1185">Reference proteome</keyword>
<organism evidence="1 2">
    <name type="scientific">Pendulispora rubella</name>
    <dbReference type="NCBI Taxonomy" id="2741070"/>
    <lineage>
        <taxon>Bacteria</taxon>
        <taxon>Pseudomonadati</taxon>
        <taxon>Myxococcota</taxon>
        <taxon>Myxococcia</taxon>
        <taxon>Myxococcales</taxon>
        <taxon>Sorangiineae</taxon>
        <taxon>Pendulisporaceae</taxon>
        <taxon>Pendulispora</taxon>
    </lineage>
</organism>
<accession>A0ABZ2KTX6</accession>
<evidence type="ECO:0000313" key="1">
    <source>
        <dbReference type="EMBL" id="WXB00734.1"/>
    </source>
</evidence>
<name>A0ABZ2KTX6_9BACT</name>
<sequence>MATYQVIKPSCVVIGIDLHTAIGLTPPALVLLTPKKYHLWVSVSTARWIIGDQESSNVLGQGVGLVKRGSDTRYLRPHLCCSWPVPVITPICDLVMWIPLNLLGATKTIWGPYSVKANITGTDDNPAVMLIGESVGVANSTICSDPCDLPLTISMQAPSSVRAGMTWADILGNVITTVIDCAISFALNWGIGKLLEGGQKKLLTTLQAQNISKPVRDRLAKSLQTTADRWRTRAIVYLRGSLNVPPSFPTFRGADFGPGMKFAEDFVTKATGDLIKDGYYFFGDFGGVMTGVDNVVGNIAGPDEKGGG</sequence>
<proteinExistence type="predicted"/>
<dbReference type="EMBL" id="CP089983">
    <property type="protein sequence ID" value="WXB00734.1"/>
    <property type="molecule type" value="Genomic_DNA"/>
</dbReference>
<protein>
    <submittedName>
        <fullName evidence="1">Uncharacterized protein</fullName>
    </submittedName>
</protein>
<gene>
    <name evidence="1" type="ORF">LVJ94_27890</name>
</gene>
<reference evidence="1" key="1">
    <citation type="submission" date="2021-12" db="EMBL/GenBank/DDBJ databases">
        <title>Discovery of the Pendulisporaceae a myxobacterial family with distinct sporulation behavior and unique specialized metabolism.</title>
        <authorList>
            <person name="Garcia R."/>
            <person name="Popoff A."/>
            <person name="Bader C.D."/>
            <person name="Loehr J."/>
            <person name="Walesch S."/>
            <person name="Walt C."/>
            <person name="Boldt J."/>
            <person name="Bunk B."/>
            <person name="Haeckl F.J.F.P.J."/>
            <person name="Gunesch A.P."/>
            <person name="Birkelbach J."/>
            <person name="Nuebel U."/>
            <person name="Pietschmann T."/>
            <person name="Bach T."/>
            <person name="Mueller R."/>
        </authorList>
    </citation>
    <scope>NUCLEOTIDE SEQUENCE</scope>
    <source>
        <strain evidence="1">MSr11367</strain>
    </source>
</reference>
<dbReference type="RefSeq" id="WP_394830335.1">
    <property type="nucleotide sequence ID" value="NZ_CP089929.1"/>
</dbReference>
<evidence type="ECO:0000313" key="2">
    <source>
        <dbReference type="Proteomes" id="UP001374803"/>
    </source>
</evidence>
<dbReference type="Proteomes" id="UP001374803">
    <property type="component" value="Chromosome"/>
</dbReference>